<evidence type="ECO:0000256" key="7">
    <source>
        <dbReference type="ARBA" id="ARBA00022932"/>
    </source>
</evidence>
<name>A0AAW8TM85_9ENTE</name>
<comment type="similarity">
    <text evidence="2">Belongs to the beta sliding clamp family.</text>
</comment>
<dbReference type="AlphaFoldDB" id="A0AAW8TM85"/>
<dbReference type="Proteomes" id="UP001245561">
    <property type="component" value="Unassembled WGS sequence"/>
</dbReference>
<keyword evidence="6" id="KW-0235">DNA replication</keyword>
<comment type="subcellular location">
    <subcellularLocation>
        <location evidence="1">Cytoplasm</location>
    </subcellularLocation>
</comment>
<dbReference type="Gene3D" id="3.70.10.10">
    <property type="match status" value="1"/>
</dbReference>
<dbReference type="GO" id="GO:0009360">
    <property type="term" value="C:DNA polymerase III complex"/>
    <property type="evidence" value="ECO:0007669"/>
    <property type="project" value="InterPro"/>
</dbReference>
<evidence type="ECO:0000256" key="1">
    <source>
        <dbReference type="ARBA" id="ARBA00004496"/>
    </source>
</evidence>
<evidence type="ECO:0000313" key="9">
    <source>
        <dbReference type="EMBL" id="MDT2637943.1"/>
    </source>
</evidence>
<dbReference type="InterPro" id="IPR001001">
    <property type="entry name" value="DNA_polIII_beta"/>
</dbReference>
<dbReference type="PANTHER" id="PTHR30478">
    <property type="entry name" value="DNA POLYMERASE III SUBUNIT BETA"/>
    <property type="match status" value="1"/>
</dbReference>
<organism evidence="9 10">
    <name type="scientific">Enterococcus dongliensis</name>
    <dbReference type="NCBI Taxonomy" id="2559925"/>
    <lineage>
        <taxon>Bacteria</taxon>
        <taxon>Bacillati</taxon>
        <taxon>Bacillota</taxon>
        <taxon>Bacilli</taxon>
        <taxon>Lactobacillales</taxon>
        <taxon>Enterococcaceae</taxon>
        <taxon>Enterococcus</taxon>
    </lineage>
</organism>
<keyword evidence="7" id="KW-0239">DNA-directed DNA polymerase</keyword>
<dbReference type="EMBL" id="JARPYT010000016">
    <property type="protein sequence ID" value="MDT2637943.1"/>
    <property type="molecule type" value="Genomic_DNA"/>
</dbReference>
<dbReference type="GO" id="GO:0006271">
    <property type="term" value="P:DNA strand elongation involved in DNA replication"/>
    <property type="evidence" value="ECO:0007669"/>
    <property type="project" value="TreeGrafter"/>
</dbReference>
<evidence type="ECO:0000256" key="8">
    <source>
        <dbReference type="ARBA" id="ARBA00023125"/>
    </source>
</evidence>
<evidence type="ECO:0000256" key="6">
    <source>
        <dbReference type="ARBA" id="ARBA00022705"/>
    </source>
</evidence>
<evidence type="ECO:0000313" key="10">
    <source>
        <dbReference type="Proteomes" id="UP001245561"/>
    </source>
</evidence>
<evidence type="ECO:0000256" key="5">
    <source>
        <dbReference type="ARBA" id="ARBA00022695"/>
    </source>
</evidence>
<dbReference type="GO" id="GO:0005737">
    <property type="term" value="C:cytoplasm"/>
    <property type="evidence" value="ECO:0007669"/>
    <property type="project" value="UniProtKB-SubCell"/>
</dbReference>
<gene>
    <name evidence="9" type="ORF">P7D36_10605</name>
</gene>
<keyword evidence="8" id="KW-0238">DNA-binding</keyword>
<reference evidence="9" key="1">
    <citation type="submission" date="2023-03" db="EMBL/GenBank/DDBJ databases">
        <authorList>
            <person name="Shen W."/>
            <person name="Cai J."/>
        </authorList>
    </citation>
    <scope>NUCLEOTIDE SEQUENCE</scope>
    <source>
        <strain evidence="9">P55-2</strain>
    </source>
</reference>
<dbReference type="PANTHER" id="PTHR30478:SF0">
    <property type="entry name" value="BETA SLIDING CLAMP"/>
    <property type="match status" value="1"/>
</dbReference>
<comment type="caution">
    <text evidence="9">The sequence shown here is derived from an EMBL/GenBank/DDBJ whole genome shotgun (WGS) entry which is preliminary data.</text>
</comment>
<sequence>MPKKNKEIKNLHRHLKRAASSFDSRPILKAVHYDVDGSISVTDSHRLLRIADFHNHKEEFNQDLSTMMLLDGNYPDTSRLIPKKFSTEITISLSVLIRIMKALGTSSEECVHWKLLEHKIIFNNQSDKFNYGEPIEISANANIEGDLFDISFKARYVKECCEFFMDAKERYAIDDVTIKMFSPTRPVVFTIDESKYIYLVTPVRTS</sequence>
<keyword evidence="5" id="KW-0548">Nucleotidyltransferase</keyword>
<keyword evidence="3" id="KW-0963">Cytoplasm</keyword>
<keyword evidence="4" id="KW-0808">Transferase</keyword>
<evidence type="ECO:0000256" key="2">
    <source>
        <dbReference type="ARBA" id="ARBA00010752"/>
    </source>
</evidence>
<dbReference type="SUPFAM" id="SSF55979">
    <property type="entry name" value="DNA clamp"/>
    <property type="match status" value="1"/>
</dbReference>
<protein>
    <submittedName>
        <fullName evidence="9">DNA polymerase III subunit beta</fullName>
    </submittedName>
</protein>
<dbReference type="GO" id="GO:0003887">
    <property type="term" value="F:DNA-directed DNA polymerase activity"/>
    <property type="evidence" value="ECO:0007669"/>
    <property type="project" value="UniProtKB-KW"/>
</dbReference>
<evidence type="ECO:0000256" key="4">
    <source>
        <dbReference type="ARBA" id="ARBA00022679"/>
    </source>
</evidence>
<dbReference type="RefSeq" id="WP_311928585.1">
    <property type="nucleotide sequence ID" value="NZ_JARPYT010000016.1"/>
</dbReference>
<dbReference type="InterPro" id="IPR046938">
    <property type="entry name" value="DNA_clamp_sf"/>
</dbReference>
<proteinExistence type="inferred from homology"/>
<dbReference type="GO" id="GO:0003677">
    <property type="term" value="F:DNA binding"/>
    <property type="evidence" value="ECO:0007669"/>
    <property type="project" value="UniProtKB-KW"/>
</dbReference>
<accession>A0AAW8TM85</accession>
<evidence type="ECO:0000256" key="3">
    <source>
        <dbReference type="ARBA" id="ARBA00022490"/>
    </source>
</evidence>